<dbReference type="PROSITE" id="PS00548">
    <property type="entry name" value="RIBOSOMAL_S3"/>
    <property type="match status" value="1"/>
</dbReference>
<evidence type="ECO:0000313" key="7">
    <source>
        <dbReference type="EMBL" id="SVB39621.1"/>
    </source>
</evidence>
<name>A0A382DPF3_9ZZZZ</name>
<organism evidence="7">
    <name type="scientific">marine metagenome</name>
    <dbReference type="NCBI Taxonomy" id="408172"/>
    <lineage>
        <taxon>unclassified sequences</taxon>
        <taxon>metagenomes</taxon>
        <taxon>ecological metagenomes</taxon>
    </lineage>
</organism>
<keyword evidence="2" id="KW-0699">rRNA-binding</keyword>
<dbReference type="InterPro" id="IPR057258">
    <property type="entry name" value="Ribosomal_uS3"/>
</dbReference>
<keyword evidence="4" id="KW-0689">Ribosomal protein</keyword>
<accession>A0A382DPF3</accession>
<dbReference type="InterPro" id="IPR004087">
    <property type="entry name" value="KH_dom"/>
</dbReference>
<dbReference type="AlphaFoldDB" id="A0A382DPF3"/>
<dbReference type="InterPro" id="IPR015946">
    <property type="entry name" value="KH_dom-like_a/b"/>
</dbReference>
<protein>
    <recommendedName>
        <fullName evidence="6">KH type-2 domain-containing protein</fullName>
    </recommendedName>
</protein>
<dbReference type="InterPro" id="IPR001351">
    <property type="entry name" value="Ribosomal_uS3_C"/>
</dbReference>
<dbReference type="PANTHER" id="PTHR11760:SF19">
    <property type="entry name" value="SMALL RIBOSOMAL SUBUNIT PROTEIN US3C"/>
    <property type="match status" value="1"/>
</dbReference>
<dbReference type="FunFam" id="3.30.300.20:FF:000001">
    <property type="entry name" value="30S ribosomal protein S3"/>
    <property type="match status" value="1"/>
</dbReference>
<dbReference type="SUPFAM" id="SSF54814">
    <property type="entry name" value="Prokaryotic type KH domain (KH-domain type II)"/>
    <property type="match status" value="1"/>
</dbReference>
<sequence length="235" mass="26267">VGQKVHPYGFRLGVNKTWVSNWCARREFSSLLLEDIKLREYVKKTLVHAGISSVGIERSANRVKINIHTARPGIIIGKKGLEVDRLKEDLQKIISGKQVSLNIKEVRRAELDANLVAQNVALQLEKRISFRRAMKKTVLSSLRFGALGIKIRVSGRLGGAEIARSEWYREGRVPLHTLRADIDYGTARANTTFGVIGVKAWVYRGDIFPGVETGEMGEVSSGDNMGKKKKLSERE</sequence>
<dbReference type="InterPro" id="IPR005704">
    <property type="entry name" value="Ribosomal_uS3_bac-typ"/>
</dbReference>
<dbReference type="GO" id="GO:0006412">
    <property type="term" value="P:translation"/>
    <property type="evidence" value="ECO:0007669"/>
    <property type="project" value="InterPro"/>
</dbReference>
<dbReference type="HAMAP" id="MF_01309_B">
    <property type="entry name" value="Ribosomal_uS3_B"/>
    <property type="match status" value="1"/>
</dbReference>
<keyword evidence="3" id="KW-0694">RNA-binding</keyword>
<evidence type="ECO:0000256" key="2">
    <source>
        <dbReference type="ARBA" id="ARBA00022730"/>
    </source>
</evidence>
<evidence type="ECO:0000256" key="1">
    <source>
        <dbReference type="ARBA" id="ARBA00010761"/>
    </source>
</evidence>
<dbReference type="InterPro" id="IPR004044">
    <property type="entry name" value="KH_dom_type_2"/>
</dbReference>
<dbReference type="Gene3D" id="3.30.1140.32">
    <property type="entry name" value="Ribosomal protein S3, C-terminal domain"/>
    <property type="match status" value="1"/>
</dbReference>
<dbReference type="GO" id="GO:0019843">
    <property type="term" value="F:rRNA binding"/>
    <property type="evidence" value="ECO:0007669"/>
    <property type="project" value="UniProtKB-KW"/>
</dbReference>
<dbReference type="Pfam" id="PF00189">
    <property type="entry name" value="Ribosomal_S3_C"/>
    <property type="match status" value="1"/>
</dbReference>
<dbReference type="PANTHER" id="PTHR11760">
    <property type="entry name" value="30S/40S RIBOSOMAL PROTEIN S3"/>
    <property type="match status" value="1"/>
</dbReference>
<evidence type="ECO:0000256" key="4">
    <source>
        <dbReference type="ARBA" id="ARBA00022980"/>
    </source>
</evidence>
<dbReference type="InterPro" id="IPR036419">
    <property type="entry name" value="Ribosomal_S3_C_sf"/>
</dbReference>
<dbReference type="NCBIfam" id="TIGR01009">
    <property type="entry name" value="rpsC_bact"/>
    <property type="match status" value="1"/>
</dbReference>
<dbReference type="SMART" id="SM00322">
    <property type="entry name" value="KH"/>
    <property type="match status" value="1"/>
</dbReference>
<dbReference type="SUPFAM" id="SSF54821">
    <property type="entry name" value="Ribosomal protein S3 C-terminal domain"/>
    <property type="match status" value="1"/>
</dbReference>
<keyword evidence="5" id="KW-0687">Ribonucleoprotein</keyword>
<reference evidence="7" key="1">
    <citation type="submission" date="2018-05" db="EMBL/GenBank/DDBJ databases">
        <authorList>
            <person name="Lanie J.A."/>
            <person name="Ng W.-L."/>
            <person name="Kazmierczak K.M."/>
            <person name="Andrzejewski T.M."/>
            <person name="Davidsen T.M."/>
            <person name="Wayne K.J."/>
            <person name="Tettelin H."/>
            <person name="Glass J.I."/>
            <person name="Rusch D."/>
            <person name="Podicherti R."/>
            <person name="Tsui H.-C.T."/>
            <person name="Winkler M.E."/>
        </authorList>
    </citation>
    <scope>NUCLEOTIDE SEQUENCE</scope>
</reference>
<proteinExistence type="inferred from homology"/>
<dbReference type="Pfam" id="PF07650">
    <property type="entry name" value="KH_2"/>
    <property type="match status" value="1"/>
</dbReference>
<feature type="non-terminal residue" evidence="7">
    <location>
        <position position="1"/>
    </location>
</feature>
<dbReference type="InterPro" id="IPR009019">
    <property type="entry name" value="KH_sf_prok-type"/>
</dbReference>
<dbReference type="Gene3D" id="3.30.300.20">
    <property type="match status" value="1"/>
</dbReference>
<evidence type="ECO:0000256" key="5">
    <source>
        <dbReference type="ARBA" id="ARBA00023274"/>
    </source>
</evidence>
<dbReference type="FunFam" id="3.30.1140.32:FF:000002">
    <property type="entry name" value="30S ribosomal protein S3"/>
    <property type="match status" value="1"/>
</dbReference>
<evidence type="ECO:0000259" key="6">
    <source>
        <dbReference type="PROSITE" id="PS50823"/>
    </source>
</evidence>
<comment type="similarity">
    <text evidence="1">Belongs to the universal ribosomal protein uS3 family.</text>
</comment>
<dbReference type="GO" id="GO:0003735">
    <property type="term" value="F:structural constituent of ribosome"/>
    <property type="evidence" value="ECO:0007669"/>
    <property type="project" value="InterPro"/>
</dbReference>
<dbReference type="GO" id="GO:0022627">
    <property type="term" value="C:cytosolic small ribosomal subunit"/>
    <property type="evidence" value="ECO:0007669"/>
    <property type="project" value="TreeGrafter"/>
</dbReference>
<evidence type="ECO:0000256" key="3">
    <source>
        <dbReference type="ARBA" id="ARBA00022884"/>
    </source>
</evidence>
<dbReference type="CDD" id="cd02412">
    <property type="entry name" value="KH-II_30S_S3"/>
    <property type="match status" value="1"/>
</dbReference>
<gene>
    <name evidence="7" type="ORF">METZ01_LOCUS192475</name>
</gene>
<dbReference type="EMBL" id="UINC01040151">
    <property type="protein sequence ID" value="SVB39621.1"/>
    <property type="molecule type" value="Genomic_DNA"/>
</dbReference>
<feature type="domain" description="KH type-2" evidence="6">
    <location>
        <begin position="38"/>
        <end position="107"/>
    </location>
</feature>
<dbReference type="PROSITE" id="PS50823">
    <property type="entry name" value="KH_TYPE_2"/>
    <property type="match status" value="1"/>
</dbReference>
<dbReference type="InterPro" id="IPR018280">
    <property type="entry name" value="Ribosomal_uS3_CS"/>
</dbReference>